<protein>
    <submittedName>
        <fullName evidence="1">Uncharacterized protein</fullName>
    </submittedName>
</protein>
<dbReference type="Proteomes" id="UP000321408">
    <property type="component" value="Chromosome"/>
</dbReference>
<keyword evidence="2" id="KW-1185">Reference proteome</keyword>
<sequence>MLANDTEFIIKNGSKCLVPIWIEKNLQYLVDNTKIDVAGWSTYRRLIVIPN</sequence>
<gene>
    <name evidence="1" type="ORF">DSAG12_04220</name>
</gene>
<name>A0AC61ZTZ0_9ARCH</name>
<accession>A0AC61ZTZ0</accession>
<evidence type="ECO:0000313" key="1">
    <source>
        <dbReference type="EMBL" id="XDF89276.1"/>
    </source>
</evidence>
<proteinExistence type="predicted"/>
<organism evidence="1 2">
    <name type="scientific">Promethearchaeum syntrophicum</name>
    <dbReference type="NCBI Taxonomy" id="2594042"/>
    <lineage>
        <taxon>Archaea</taxon>
        <taxon>Promethearchaeati</taxon>
        <taxon>Promethearchaeota</taxon>
        <taxon>Promethearchaeia</taxon>
        <taxon>Promethearchaeales</taxon>
        <taxon>Promethearchaeaceae</taxon>
        <taxon>Promethearchaeum</taxon>
    </lineage>
</organism>
<dbReference type="EMBL" id="CP042905">
    <property type="protein sequence ID" value="XDF89276.1"/>
    <property type="molecule type" value="Genomic_DNA"/>
</dbReference>
<reference evidence="1 2" key="2">
    <citation type="journal article" date="2024" name="Int. J. Syst. Evol. Microbiol.">
        <title>Promethearchaeum syntrophicum gen. nov., sp. nov., an anaerobic, obligately syntrophic archaeon, the first isolate of the lineage 'Asgard' archaea, and proposal of the new archaeal phylum Promethearchaeota phyl. nov. and kingdom Promethearchaeati regn. nov.</title>
        <authorList>
            <person name="Imachi H."/>
            <person name="Nobu M.K."/>
            <person name="Kato S."/>
            <person name="Takaki Y."/>
            <person name="Miyazaki M."/>
            <person name="Miyata M."/>
            <person name="Ogawara M."/>
            <person name="Saito Y."/>
            <person name="Sakai S."/>
            <person name="Tahara Y.O."/>
            <person name="Takano Y."/>
            <person name="Tasumi E."/>
            <person name="Uematsu K."/>
            <person name="Yoshimura T."/>
            <person name="Itoh T."/>
            <person name="Ohkuma M."/>
            <person name="Takai K."/>
        </authorList>
    </citation>
    <scope>NUCLEOTIDE SEQUENCE [LARGE SCALE GENOMIC DNA]</scope>
    <source>
        <strain evidence="1 2">MK-D1</strain>
    </source>
</reference>
<evidence type="ECO:0000313" key="2">
    <source>
        <dbReference type="Proteomes" id="UP000321408"/>
    </source>
</evidence>
<reference evidence="1 2" key="1">
    <citation type="journal article" date="2020" name="Nature">
        <title>Isolation of an archaeon at the prokaryote-eukaryote interface.</title>
        <authorList>
            <person name="Imachi H."/>
            <person name="Nobu M.K."/>
            <person name="Nakahara N."/>
            <person name="Morono Y."/>
            <person name="Ogawara M."/>
            <person name="Takaki Y."/>
            <person name="Takano Y."/>
            <person name="Uematsu K."/>
            <person name="Ikuta T."/>
            <person name="Ito M."/>
            <person name="Matsui Y."/>
            <person name="Miyazaki M."/>
            <person name="Murata K."/>
            <person name="Saito Y."/>
            <person name="Sakai S."/>
            <person name="Song C."/>
            <person name="Tasumi E."/>
            <person name="Yamanaka Y."/>
            <person name="Yamaguchi T."/>
            <person name="Kamagata Y."/>
            <person name="Tamaki H."/>
            <person name="Takai K."/>
        </authorList>
    </citation>
    <scope>NUCLEOTIDE SEQUENCE [LARGE SCALE GENOMIC DNA]</scope>
    <source>
        <strain evidence="1 2">MK-D1</strain>
    </source>
</reference>